<evidence type="ECO:0000259" key="1">
    <source>
        <dbReference type="Pfam" id="PF00561"/>
    </source>
</evidence>
<reference evidence="2 3" key="1">
    <citation type="submission" date="2019-05" db="EMBL/GenBank/DDBJ databases">
        <title>Kocuria coralli sp. nov., a novel actinobacterium isolated from coral reef seawater.</title>
        <authorList>
            <person name="Li J."/>
        </authorList>
    </citation>
    <scope>NUCLEOTIDE SEQUENCE [LARGE SCALE GENOMIC DNA]</scope>
    <source>
        <strain evidence="2 3">SCSIO 13007</strain>
    </source>
</reference>
<dbReference type="InterPro" id="IPR000639">
    <property type="entry name" value="Epox_hydrolase-like"/>
</dbReference>
<dbReference type="EMBL" id="SZWF01000003">
    <property type="protein sequence ID" value="KAA9395076.1"/>
    <property type="molecule type" value="Genomic_DNA"/>
</dbReference>
<gene>
    <name evidence="2" type="ORF">FCK90_03995</name>
</gene>
<dbReference type="InterPro" id="IPR050266">
    <property type="entry name" value="AB_hydrolase_sf"/>
</dbReference>
<dbReference type="PRINTS" id="PR00412">
    <property type="entry name" value="EPOXHYDRLASE"/>
</dbReference>
<dbReference type="OrthoDB" id="5195507at2"/>
<dbReference type="AlphaFoldDB" id="A0A5J5L1W0"/>
<dbReference type="Proteomes" id="UP000325957">
    <property type="component" value="Unassembled WGS sequence"/>
</dbReference>
<dbReference type="InterPro" id="IPR029058">
    <property type="entry name" value="AB_hydrolase_fold"/>
</dbReference>
<dbReference type="SUPFAM" id="SSF53474">
    <property type="entry name" value="alpha/beta-Hydrolases"/>
    <property type="match status" value="1"/>
</dbReference>
<dbReference type="Pfam" id="PF00561">
    <property type="entry name" value="Abhydrolase_1"/>
    <property type="match status" value="1"/>
</dbReference>
<dbReference type="RefSeq" id="WP_158033000.1">
    <property type="nucleotide sequence ID" value="NZ_ML708612.1"/>
</dbReference>
<keyword evidence="3" id="KW-1185">Reference proteome</keyword>
<proteinExistence type="predicted"/>
<evidence type="ECO:0000313" key="3">
    <source>
        <dbReference type="Proteomes" id="UP000325957"/>
    </source>
</evidence>
<keyword evidence="2" id="KW-0378">Hydrolase</keyword>
<name>A0A5J5L1W0_9MICC</name>
<protein>
    <submittedName>
        <fullName evidence="2">Alpha/beta hydrolase</fullName>
    </submittedName>
</protein>
<evidence type="ECO:0000313" key="2">
    <source>
        <dbReference type="EMBL" id="KAA9395076.1"/>
    </source>
</evidence>
<dbReference type="PANTHER" id="PTHR43798">
    <property type="entry name" value="MONOACYLGLYCEROL LIPASE"/>
    <property type="match status" value="1"/>
</dbReference>
<accession>A0A5J5L1W0</accession>
<sequence length="339" mass="38368">MLENPRAERRSMRMDGYKVRYWFYDVDTTRKPLVVMVHGFRGDHHGLQLIADALRDRYHVVIPDLPGFGRSEAFPADQGERSLHNVANYVAFLREFIERLTDGAIHPDADHGIALLGHSFGSVVAAHLAADYPAMVQRLILVNPISEPALAGDRVLASQVADTYYSLSRKLPFGLGDRLLRSDMVADIMSREMTTTEDPELREYIVNQHRAYFNSYAERRVITEAYLSSTSRTVAEVAPLLKMPVLLITGGKDPMGSPRSQRRMANWITRRREEAFPEVGHLIHYEKAYETAHLVDEFLTGPAPDPVEIHEELPSLDTAKPNTSQLTQLLPVVKRRRDG</sequence>
<organism evidence="2 3">
    <name type="scientific">Kocuria coralli</name>
    <dbReference type="NCBI Taxonomy" id="1461025"/>
    <lineage>
        <taxon>Bacteria</taxon>
        <taxon>Bacillati</taxon>
        <taxon>Actinomycetota</taxon>
        <taxon>Actinomycetes</taxon>
        <taxon>Micrococcales</taxon>
        <taxon>Micrococcaceae</taxon>
        <taxon>Kocuria</taxon>
    </lineage>
</organism>
<dbReference type="GO" id="GO:0016787">
    <property type="term" value="F:hydrolase activity"/>
    <property type="evidence" value="ECO:0007669"/>
    <property type="project" value="UniProtKB-KW"/>
</dbReference>
<dbReference type="InterPro" id="IPR000073">
    <property type="entry name" value="AB_hydrolase_1"/>
</dbReference>
<dbReference type="Gene3D" id="3.40.50.1820">
    <property type="entry name" value="alpha/beta hydrolase"/>
    <property type="match status" value="1"/>
</dbReference>
<comment type="caution">
    <text evidence="2">The sequence shown here is derived from an EMBL/GenBank/DDBJ whole genome shotgun (WGS) entry which is preliminary data.</text>
</comment>
<feature type="domain" description="AB hydrolase-1" evidence="1">
    <location>
        <begin position="32"/>
        <end position="288"/>
    </location>
</feature>